<evidence type="ECO:0000256" key="2">
    <source>
        <dbReference type="ARBA" id="ARBA00022771"/>
    </source>
</evidence>
<dbReference type="PANTHER" id="PTHR34835:SF62">
    <property type="entry name" value="AMINOTRANSFERASE-LIKE PLANT MOBILE DOMAIN-CONTAINING PROTEIN"/>
    <property type="match status" value="1"/>
</dbReference>
<comment type="caution">
    <text evidence="7">The sequence shown here is derived from an EMBL/GenBank/DDBJ whole genome shotgun (WGS) entry which is preliminary data.</text>
</comment>
<evidence type="ECO:0000259" key="6">
    <source>
        <dbReference type="PROSITE" id="PS51999"/>
    </source>
</evidence>
<name>A0AAD8VQS1_LOLMU</name>
<feature type="region of interest" description="Disordered" evidence="5">
    <location>
        <begin position="109"/>
        <end position="150"/>
    </location>
</feature>
<evidence type="ECO:0000256" key="3">
    <source>
        <dbReference type="ARBA" id="ARBA00022833"/>
    </source>
</evidence>
<keyword evidence="3" id="KW-0862">Zinc</keyword>
<dbReference type="Proteomes" id="UP001231189">
    <property type="component" value="Unassembled WGS sequence"/>
</dbReference>
<evidence type="ECO:0000313" key="7">
    <source>
        <dbReference type="EMBL" id="KAK1614316.1"/>
    </source>
</evidence>
<evidence type="ECO:0000256" key="4">
    <source>
        <dbReference type="PROSITE-ProRule" id="PRU01343"/>
    </source>
</evidence>
<evidence type="ECO:0000256" key="5">
    <source>
        <dbReference type="SAM" id="MobiDB-lite"/>
    </source>
</evidence>
<keyword evidence="2 4" id="KW-0863">Zinc-finger</keyword>
<proteinExistence type="predicted"/>
<evidence type="ECO:0000256" key="1">
    <source>
        <dbReference type="ARBA" id="ARBA00022723"/>
    </source>
</evidence>
<evidence type="ECO:0000313" key="8">
    <source>
        <dbReference type="Proteomes" id="UP001231189"/>
    </source>
</evidence>
<dbReference type="PANTHER" id="PTHR34835">
    <property type="entry name" value="OS07G0283600 PROTEIN-RELATED"/>
    <property type="match status" value="1"/>
</dbReference>
<protein>
    <recommendedName>
        <fullName evidence="6">GRF-type domain-containing protein</fullName>
    </recommendedName>
</protein>
<dbReference type="AlphaFoldDB" id="A0AAD8VQS1"/>
<dbReference type="Pfam" id="PF06839">
    <property type="entry name" value="Zn_ribbon_GRF"/>
    <property type="match status" value="1"/>
</dbReference>
<gene>
    <name evidence="7" type="ORF">QYE76_019833</name>
</gene>
<reference evidence="7" key="1">
    <citation type="submission" date="2023-07" db="EMBL/GenBank/DDBJ databases">
        <title>A chromosome-level genome assembly of Lolium multiflorum.</title>
        <authorList>
            <person name="Chen Y."/>
            <person name="Copetti D."/>
            <person name="Kolliker R."/>
            <person name="Studer B."/>
        </authorList>
    </citation>
    <scope>NUCLEOTIDE SEQUENCE</scope>
    <source>
        <strain evidence="7">02402/16</strain>
        <tissue evidence="7">Leaf</tissue>
    </source>
</reference>
<dbReference type="EMBL" id="JAUUTY010000006">
    <property type="protein sequence ID" value="KAK1614316.1"/>
    <property type="molecule type" value="Genomic_DNA"/>
</dbReference>
<dbReference type="InterPro" id="IPR010666">
    <property type="entry name" value="Znf_GRF"/>
</dbReference>
<organism evidence="7 8">
    <name type="scientific">Lolium multiflorum</name>
    <name type="common">Italian ryegrass</name>
    <name type="synonym">Lolium perenne subsp. multiflorum</name>
    <dbReference type="NCBI Taxonomy" id="4521"/>
    <lineage>
        <taxon>Eukaryota</taxon>
        <taxon>Viridiplantae</taxon>
        <taxon>Streptophyta</taxon>
        <taxon>Embryophyta</taxon>
        <taxon>Tracheophyta</taxon>
        <taxon>Spermatophyta</taxon>
        <taxon>Magnoliopsida</taxon>
        <taxon>Liliopsida</taxon>
        <taxon>Poales</taxon>
        <taxon>Poaceae</taxon>
        <taxon>BOP clade</taxon>
        <taxon>Pooideae</taxon>
        <taxon>Poodae</taxon>
        <taxon>Poeae</taxon>
        <taxon>Poeae Chloroplast Group 2 (Poeae type)</taxon>
        <taxon>Loliodinae</taxon>
        <taxon>Loliinae</taxon>
        <taxon>Lolium</taxon>
    </lineage>
</organism>
<dbReference type="GO" id="GO:0008270">
    <property type="term" value="F:zinc ion binding"/>
    <property type="evidence" value="ECO:0007669"/>
    <property type="project" value="UniProtKB-KW"/>
</dbReference>
<accession>A0AAD8VQS1</accession>
<feature type="domain" description="GRF-type" evidence="6">
    <location>
        <begin position="22"/>
        <end position="64"/>
    </location>
</feature>
<sequence>MASSASSSTNVPPALLLPLIPCPYCGDRIVSYVARRGQYPGTRFYKCSHHDDGVCDFYEWQPIYAVRPEVAAAIATRGAPFQGPADAPNSAPPSAATVQVAPLADEDLKPVPNAMSESGSCDDDTTKLRTPSVARPSRSAGDQSRQDKIPSLTSRCSVKHAFEVIQGFSEFKRWLVSEMGWAGMLDVPLLQKLNLKFSAWIMSRVDVHSRSIVITDKKVLRFWPQDVSKVFGIPSGPRNVTGRDATIRPDAIEFIKNTLGMNQAGAHSLKAAENFLNREITDDSSKIEKDCFQIAFVIFVMGHILAPSSKYDYATIDFWGALANTDNISQFNWGEYIIQSLLDAVEKYKRDARSHAHTINLFGCHLWLQVFLLDNLDLGIFNKKHDELPRIKAFDQDWLRRLITMASDLRSVESVCYTRAMVGSNEAAAERRDPVIELPSTDNVLPAEPEPEPHTSAHPITPRPIYVAADHTPNHPTQSINIGPIDYSNYLKRQYPKLLADPLTLMLKEHNAKAFSQLHMARTNILTDMFKFTDKLMAHLAQRCVCCQARGFTDCPLVPTNYESGPDDLLRTPVNQKLSGVRLELSDAEDSTTRVSAGSSKRPPLAPDSVVNSKKSRGSVLDLDGLHLPAAAP</sequence>
<keyword evidence="8" id="KW-1185">Reference proteome</keyword>
<dbReference type="PROSITE" id="PS51999">
    <property type="entry name" value="ZF_GRF"/>
    <property type="match status" value="1"/>
</dbReference>
<keyword evidence="1" id="KW-0479">Metal-binding</keyword>
<feature type="region of interest" description="Disordered" evidence="5">
    <location>
        <begin position="583"/>
        <end position="617"/>
    </location>
</feature>